<keyword evidence="1" id="KW-0378">Hydrolase</keyword>
<accession>A0A839GJZ2</accession>
<proteinExistence type="predicted"/>
<evidence type="ECO:0000313" key="1">
    <source>
        <dbReference type="EMBL" id="MBA9078970.1"/>
    </source>
</evidence>
<sequence>MEVKTSKKKAEQPYRNSIGVMDIINTEFEYWELVEPWAEHLGKPAKNFKMMVYGHPKNGKTSYLMQLTKYLATFTTVYYNSIEEGKSQTLKESLLRHNLKEVAGKWMLGNRDTYQEMVAKLKRPGSPRVVVIDSRDYMNLTTEQYKRLEKQFPKKAFIIVCWEQAGKPAGKYARDIEYMMDIVVHVENFKAKAVSRFGGFGTFTIWNRKPKTGEQLTLITH</sequence>
<dbReference type="RefSeq" id="WP_182514026.1">
    <property type="nucleotide sequence ID" value="NZ_JACJIQ010000017.1"/>
</dbReference>
<name>A0A839GJZ2_9BACT</name>
<organism evidence="1 2">
    <name type="scientific">Rufibacter quisquiliarum</name>
    <dbReference type="NCBI Taxonomy" id="1549639"/>
    <lineage>
        <taxon>Bacteria</taxon>
        <taxon>Pseudomonadati</taxon>
        <taxon>Bacteroidota</taxon>
        <taxon>Cytophagia</taxon>
        <taxon>Cytophagales</taxon>
        <taxon>Hymenobacteraceae</taxon>
        <taxon>Rufibacter</taxon>
    </lineage>
</organism>
<dbReference type="GO" id="GO:0008233">
    <property type="term" value="F:peptidase activity"/>
    <property type="evidence" value="ECO:0007669"/>
    <property type="project" value="UniProtKB-KW"/>
</dbReference>
<dbReference type="Proteomes" id="UP000563094">
    <property type="component" value="Unassembled WGS sequence"/>
</dbReference>
<protein>
    <submittedName>
        <fullName evidence="1">Putative ATP-dependent serine protease</fullName>
    </submittedName>
</protein>
<dbReference type="EMBL" id="JACJIQ010000017">
    <property type="protein sequence ID" value="MBA9078970.1"/>
    <property type="molecule type" value="Genomic_DNA"/>
</dbReference>
<dbReference type="GO" id="GO:0006508">
    <property type="term" value="P:proteolysis"/>
    <property type="evidence" value="ECO:0007669"/>
    <property type="project" value="UniProtKB-KW"/>
</dbReference>
<dbReference type="AlphaFoldDB" id="A0A839GJZ2"/>
<comment type="caution">
    <text evidence="1">The sequence shown here is derived from an EMBL/GenBank/DDBJ whole genome shotgun (WGS) entry which is preliminary data.</text>
</comment>
<evidence type="ECO:0000313" key="2">
    <source>
        <dbReference type="Proteomes" id="UP000563094"/>
    </source>
</evidence>
<dbReference type="SUPFAM" id="SSF52540">
    <property type="entry name" value="P-loop containing nucleoside triphosphate hydrolases"/>
    <property type="match status" value="1"/>
</dbReference>
<keyword evidence="2" id="KW-1185">Reference proteome</keyword>
<dbReference type="InterPro" id="IPR027417">
    <property type="entry name" value="P-loop_NTPase"/>
</dbReference>
<reference evidence="1 2" key="1">
    <citation type="submission" date="2020-08" db="EMBL/GenBank/DDBJ databases">
        <title>Genomic Encyclopedia of Type Strains, Phase IV (KMG-IV): sequencing the most valuable type-strain genomes for metagenomic binning, comparative biology and taxonomic classification.</title>
        <authorList>
            <person name="Goeker M."/>
        </authorList>
    </citation>
    <scope>NUCLEOTIDE SEQUENCE [LARGE SCALE GENOMIC DNA]</scope>
    <source>
        <strain evidence="1 2">DSM 29854</strain>
    </source>
</reference>
<dbReference type="Gene3D" id="3.40.50.300">
    <property type="entry name" value="P-loop containing nucleotide triphosphate hydrolases"/>
    <property type="match status" value="1"/>
</dbReference>
<gene>
    <name evidence="1" type="ORF">FHS90_003704</name>
</gene>
<keyword evidence="1" id="KW-0645">Protease</keyword>